<evidence type="ECO:0000313" key="3">
    <source>
        <dbReference type="Proteomes" id="UP000076532"/>
    </source>
</evidence>
<accession>A0A166TY93</accession>
<sequence length="93" mass="10581">MGSSTAGFAWELWVGYRKDDCVIAPFDTSPRKMEKGTPESQKDFYRHLSIDSTPTGAELYHYANLCSFSSDGPRQMWPLDCKGQRGESRARRL</sequence>
<dbReference type="EMBL" id="KV417521">
    <property type="protein sequence ID" value="KZP25452.1"/>
    <property type="molecule type" value="Genomic_DNA"/>
</dbReference>
<dbReference type="Proteomes" id="UP000076532">
    <property type="component" value="Unassembled WGS sequence"/>
</dbReference>
<proteinExistence type="predicted"/>
<dbReference type="EMBL" id="KV417490">
    <property type="protein sequence ID" value="KZP31115.1"/>
    <property type="molecule type" value="Genomic_DNA"/>
</dbReference>
<protein>
    <submittedName>
        <fullName evidence="2">Uncharacterized protein</fullName>
    </submittedName>
</protein>
<feature type="non-terminal residue" evidence="2">
    <location>
        <position position="1"/>
    </location>
</feature>
<dbReference type="AlphaFoldDB" id="A0A166TY93"/>
<name>A0A166TY93_9AGAM</name>
<keyword evidence="3" id="KW-1185">Reference proteome</keyword>
<evidence type="ECO:0000313" key="2">
    <source>
        <dbReference type="EMBL" id="KZP31115.1"/>
    </source>
</evidence>
<gene>
    <name evidence="2" type="ORF">FIBSPDRAFT_849613</name>
    <name evidence="1" type="ORF">FIBSPDRAFT_856008</name>
</gene>
<organism evidence="2 3">
    <name type="scientific">Athelia psychrophila</name>
    <dbReference type="NCBI Taxonomy" id="1759441"/>
    <lineage>
        <taxon>Eukaryota</taxon>
        <taxon>Fungi</taxon>
        <taxon>Dikarya</taxon>
        <taxon>Basidiomycota</taxon>
        <taxon>Agaricomycotina</taxon>
        <taxon>Agaricomycetes</taxon>
        <taxon>Agaricomycetidae</taxon>
        <taxon>Atheliales</taxon>
        <taxon>Atheliaceae</taxon>
        <taxon>Athelia</taxon>
    </lineage>
</organism>
<evidence type="ECO:0000313" key="1">
    <source>
        <dbReference type="EMBL" id="KZP25452.1"/>
    </source>
</evidence>
<reference evidence="2 3" key="1">
    <citation type="journal article" date="2016" name="Mol. Biol. Evol.">
        <title>Comparative Genomics of Early-Diverging Mushroom-Forming Fungi Provides Insights into the Origins of Lignocellulose Decay Capabilities.</title>
        <authorList>
            <person name="Nagy L.G."/>
            <person name="Riley R."/>
            <person name="Tritt A."/>
            <person name="Adam C."/>
            <person name="Daum C."/>
            <person name="Floudas D."/>
            <person name="Sun H."/>
            <person name="Yadav J.S."/>
            <person name="Pangilinan J."/>
            <person name="Larsson K.H."/>
            <person name="Matsuura K."/>
            <person name="Barry K."/>
            <person name="Labutti K."/>
            <person name="Kuo R."/>
            <person name="Ohm R.A."/>
            <person name="Bhattacharya S.S."/>
            <person name="Shirouzu T."/>
            <person name="Yoshinaga Y."/>
            <person name="Martin F.M."/>
            <person name="Grigoriev I.V."/>
            <person name="Hibbett D.S."/>
        </authorList>
    </citation>
    <scope>NUCLEOTIDE SEQUENCE [LARGE SCALE GENOMIC DNA]</scope>
    <source>
        <strain evidence="2 3">CBS 109695</strain>
    </source>
</reference>